<dbReference type="AlphaFoldDB" id="X1A2H7"/>
<feature type="non-terminal residue" evidence="1">
    <location>
        <position position="107"/>
    </location>
</feature>
<protein>
    <recommendedName>
        <fullName evidence="2">Lipoprotein</fullName>
    </recommendedName>
</protein>
<organism evidence="1">
    <name type="scientific">marine sediment metagenome</name>
    <dbReference type="NCBI Taxonomy" id="412755"/>
    <lineage>
        <taxon>unclassified sequences</taxon>
        <taxon>metagenomes</taxon>
        <taxon>ecological metagenomes</taxon>
    </lineage>
</organism>
<dbReference type="PROSITE" id="PS51257">
    <property type="entry name" value="PROKAR_LIPOPROTEIN"/>
    <property type="match status" value="1"/>
</dbReference>
<dbReference type="EMBL" id="BART01002733">
    <property type="protein sequence ID" value="GAG66983.1"/>
    <property type="molecule type" value="Genomic_DNA"/>
</dbReference>
<evidence type="ECO:0008006" key="2">
    <source>
        <dbReference type="Google" id="ProtNLM"/>
    </source>
</evidence>
<reference evidence="1" key="1">
    <citation type="journal article" date="2014" name="Front. Microbiol.">
        <title>High frequency of phylogenetically diverse reductive dehalogenase-homologous genes in deep subseafloor sedimentary metagenomes.</title>
        <authorList>
            <person name="Kawai M."/>
            <person name="Futagami T."/>
            <person name="Toyoda A."/>
            <person name="Takaki Y."/>
            <person name="Nishi S."/>
            <person name="Hori S."/>
            <person name="Arai W."/>
            <person name="Tsubouchi T."/>
            <person name="Morono Y."/>
            <person name="Uchiyama I."/>
            <person name="Ito T."/>
            <person name="Fujiyama A."/>
            <person name="Inagaki F."/>
            <person name="Takami H."/>
        </authorList>
    </citation>
    <scope>NUCLEOTIDE SEQUENCE</scope>
    <source>
        <strain evidence="1">Expedition CK06-06</strain>
    </source>
</reference>
<proteinExistence type="predicted"/>
<gene>
    <name evidence="1" type="ORF">S01H4_08096</name>
</gene>
<name>X1A2H7_9ZZZZ</name>
<accession>X1A2H7</accession>
<comment type="caution">
    <text evidence="1">The sequence shown here is derived from an EMBL/GenBank/DDBJ whole genome shotgun (WGS) entry which is preliminary data.</text>
</comment>
<evidence type="ECO:0000313" key="1">
    <source>
        <dbReference type="EMBL" id="GAG66983.1"/>
    </source>
</evidence>
<sequence>MKFFNSASFKKFNKPFNILLIAILISLSTFGCQRVIDFIFKEEPITPIPMQEIILYFSKCGDKECFLMEEIREVELNKDLQLILMEELIKGPVSKELSPTIPNSTKI</sequence>